<evidence type="ECO:0000313" key="9">
    <source>
        <dbReference type="EMBL" id="ASO64508.1"/>
    </source>
</evidence>
<dbReference type="Pfam" id="PF03945">
    <property type="entry name" value="Endotoxin_N"/>
    <property type="match status" value="1"/>
</dbReference>
<evidence type="ECO:0000259" key="8">
    <source>
        <dbReference type="Pfam" id="PF03945"/>
    </source>
</evidence>
<evidence type="ECO:0000256" key="2">
    <source>
        <dbReference type="ARBA" id="ARBA00022656"/>
    </source>
</evidence>
<dbReference type="GO" id="GO:0090729">
    <property type="term" value="F:toxin activity"/>
    <property type="evidence" value="ECO:0007669"/>
    <property type="project" value="UniProtKB-KW"/>
</dbReference>
<accession>A0A221ZPP1</accession>
<dbReference type="InterPro" id="IPR036716">
    <property type="entry name" value="Pest_crys_N_sf"/>
</dbReference>
<reference evidence="9" key="1">
    <citation type="submission" date="2016-12" db="EMBL/GenBank/DDBJ databases">
        <title>Bacillus turingiensis from Tocantins.</title>
        <authorList>
            <person name="Alves G.B."/>
            <person name="Melo F.L."/>
            <person name="Campos F.S."/>
            <person name="Correa R.F.T."/>
            <person name="Ribeiro B.M."/>
            <person name="Aguiar R.W.S."/>
        </authorList>
    </citation>
    <scope>NUCLEOTIDE SEQUENCE</scope>
    <source>
        <strain evidence="9">1.24</strain>
        <plasmid evidence="9">pT0124-4</plasmid>
    </source>
</reference>
<keyword evidence="9" id="KW-0614">Plasmid</keyword>
<name>A0A221ZPP1_BACTI</name>
<dbReference type="CDD" id="cd04085">
    <property type="entry name" value="delta_endotoxin_C"/>
    <property type="match status" value="1"/>
</dbReference>
<dbReference type="RefSeq" id="WP_003310388.1">
    <property type="nucleotide sequence ID" value="NZ_LC128536.1"/>
</dbReference>
<proteinExistence type="inferred from homology"/>
<dbReference type="Gene3D" id="2.60.120.260">
    <property type="entry name" value="Galactose-binding domain-like"/>
    <property type="match status" value="1"/>
</dbReference>
<keyword evidence="2" id="KW-0800">Toxin</keyword>
<dbReference type="InterPro" id="IPR005639">
    <property type="entry name" value="Pest_crys_dom_I"/>
</dbReference>
<evidence type="ECO:0000256" key="3">
    <source>
        <dbReference type="ARBA" id="ARBA00022969"/>
    </source>
</evidence>
<evidence type="ECO:0000256" key="1">
    <source>
        <dbReference type="ARBA" id="ARBA00007819"/>
    </source>
</evidence>
<dbReference type="AlphaFoldDB" id="A0A221ZPP1"/>
<evidence type="ECO:0000259" key="6">
    <source>
        <dbReference type="Pfam" id="PF00555"/>
    </source>
</evidence>
<feature type="domain" description="Pesticidal crystal protein" evidence="8">
    <location>
        <begin position="134"/>
        <end position="305"/>
    </location>
</feature>
<keyword evidence="3" id="KW-0749">Sporulation</keyword>
<dbReference type="GO" id="GO:0005102">
    <property type="term" value="F:signaling receptor binding"/>
    <property type="evidence" value="ECO:0007669"/>
    <property type="project" value="InterPro"/>
</dbReference>
<organism evidence="9">
    <name type="scientific">Bacillus thuringiensis subsp. israelensis</name>
    <dbReference type="NCBI Taxonomy" id="1430"/>
    <lineage>
        <taxon>Bacteria</taxon>
        <taxon>Bacillati</taxon>
        <taxon>Bacillota</taxon>
        <taxon>Bacilli</taxon>
        <taxon>Bacillales</taxon>
        <taxon>Bacillaceae</taxon>
        <taxon>Bacillus</taxon>
        <taxon>Bacillus cereus group</taxon>
    </lineage>
</organism>
<dbReference type="InterPro" id="IPR008979">
    <property type="entry name" value="Galactose-bd-like_sf"/>
</dbReference>
<feature type="domain" description="Pesticidal crystal protein" evidence="6">
    <location>
        <begin position="313"/>
        <end position="505"/>
    </location>
</feature>
<dbReference type="GO" id="GO:0001907">
    <property type="term" value="P:symbiont-mediated killing of host cell"/>
    <property type="evidence" value="ECO:0007669"/>
    <property type="project" value="InterPro"/>
</dbReference>
<evidence type="ECO:0000259" key="7">
    <source>
        <dbReference type="Pfam" id="PF03944"/>
    </source>
</evidence>
<dbReference type="Gene3D" id="1.20.190.10">
    <property type="entry name" value="Pesticidal crystal protein, N-terminal domain"/>
    <property type="match status" value="1"/>
</dbReference>
<dbReference type="InterPro" id="IPR001178">
    <property type="entry name" value="Pest_cryst_dom_II"/>
</dbReference>
<dbReference type="SUPFAM" id="SSF56849">
    <property type="entry name" value="delta-Endotoxin (insectocide), N-terminal domain"/>
    <property type="match status" value="1"/>
</dbReference>
<feature type="domain" description="Pesticidal crystal protein" evidence="7">
    <location>
        <begin position="515"/>
        <end position="655"/>
    </location>
</feature>
<sequence>MGGIDMNPYQNKNEYEIFNAPSNGFSKSNNYSRYPLANKPNQPLKNTNYKDWLNVCQDNQQYGNNAGNFASSETIVGVSAGIIVVGTMLGAFAAPVLAAGIISFGTLLPIFWQGSDPANVWQDLLNIGGRPIQEIDKNIINVLTSIVTPIKNQLDKYQEFFDKWEPARTHANAKAVHDLFTTLEPIIDKDLDMLKNNASYRIPTLPAYAQIATWHLNLLKHAATYYNIWLQNQGINPSTFNSSNYYQGYLKRKIQEYTDYCIQTYNAGLTMIRTNTNATWNMYNTYRLEMTLTVLDLIAIFPNYDPEKYPIGVKSELIREVYTNVNSDTFRTITELENGLTRNPTLFTWINQGRFYTRNSRDILDPYDIFSFTGNQMAFTHTNDDRNIIWGAVHGNIISQDTSKVFPFYRNKPIDKVEIVRHREYSDIIYEMIFFSNSSEVFRYSSNSTIENNYKRTDSYMIPKQTWKNKEYGHTLSYIKTDNYIFSVVRERRRVAFSWTHTSVDFQNTIDLDNITQIHALKALKVSSDSKIVKGPGHTGGDLVILKDSMDFRVRFLKNVSRQYQVRIRYATNAPKTTVFLTGIDTISVELPSTTSRQNPNATDLTYADFGYVTFPRTVPNKTFEGEDTLLMTLYGTPNHSYNIYIDKIEFIPITQSVLDYTEKQNIEKTQKIVNDLFVN</sequence>
<geneLocation type="plasmid" evidence="9">
    <name>pT0124-4</name>
</geneLocation>
<dbReference type="InterPro" id="IPR005638">
    <property type="entry name" value="Pest_crys_dom-III"/>
</dbReference>
<dbReference type="SUPFAM" id="SSF49785">
    <property type="entry name" value="Galactose-binding domain-like"/>
    <property type="match status" value="1"/>
</dbReference>
<dbReference type="EMBL" id="KY352353">
    <property type="protein sequence ID" value="ASO64508.1"/>
    <property type="molecule type" value="Genomic_DNA"/>
</dbReference>
<dbReference type="SUPFAM" id="SSF51096">
    <property type="entry name" value="delta-Endotoxin (insectocide), middle domain"/>
    <property type="match status" value="1"/>
</dbReference>
<keyword evidence="4" id="KW-0843">Virulence</keyword>
<evidence type="ECO:0000256" key="5">
    <source>
        <dbReference type="ARBA" id="ARBA00029653"/>
    </source>
</evidence>
<comment type="similarity">
    <text evidence="1">Belongs to the delta endotoxin family.</text>
</comment>
<evidence type="ECO:0000256" key="4">
    <source>
        <dbReference type="ARBA" id="ARBA00023026"/>
    </source>
</evidence>
<dbReference type="Pfam" id="PF00555">
    <property type="entry name" value="Endotoxin_M"/>
    <property type="match status" value="1"/>
</dbReference>
<dbReference type="GO" id="GO:0030435">
    <property type="term" value="P:sporulation resulting in formation of a cellular spore"/>
    <property type="evidence" value="ECO:0007669"/>
    <property type="project" value="UniProtKB-KW"/>
</dbReference>
<protein>
    <recommendedName>
        <fullName evidence="5">Crystaline entomocidal protoxin</fullName>
    </recommendedName>
</protein>
<dbReference type="InterPro" id="IPR036399">
    <property type="entry name" value="Pest_cryst_cen_dom_sf"/>
</dbReference>
<dbReference type="Gene3D" id="2.100.10.10">
    <property type="entry name" value="Pesticidal crystal protein, central domain"/>
    <property type="match status" value="1"/>
</dbReference>
<dbReference type="Pfam" id="PF03944">
    <property type="entry name" value="Endotoxin_C"/>
    <property type="match status" value="1"/>
</dbReference>